<organism evidence="1 2">
    <name type="scientific">Phyllobacterium brassicacearum</name>
    <dbReference type="NCBI Taxonomy" id="314235"/>
    <lineage>
        <taxon>Bacteria</taxon>
        <taxon>Pseudomonadati</taxon>
        <taxon>Pseudomonadota</taxon>
        <taxon>Alphaproteobacteria</taxon>
        <taxon>Hyphomicrobiales</taxon>
        <taxon>Phyllobacteriaceae</taxon>
        <taxon>Phyllobacterium</taxon>
    </lineage>
</organism>
<proteinExistence type="predicted"/>
<evidence type="ECO:0000313" key="2">
    <source>
        <dbReference type="Proteomes" id="UP000241444"/>
    </source>
</evidence>
<accession>A0A2P7BPI4</accession>
<comment type="caution">
    <text evidence="1">The sequence shown here is derived from an EMBL/GenBank/DDBJ whole genome shotgun (WGS) entry which is preliminary data.</text>
</comment>
<keyword evidence="2" id="KW-1185">Reference proteome</keyword>
<name>A0A2P7BPI4_9HYPH</name>
<evidence type="ECO:0000313" key="1">
    <source>
        <dbReference type="EMBL" id="PSH68379.1"/>
    </source>
</evidence>
<gene>
    <name evidence="1" type="ORF">CU102_13895</name>
</gene>
<sequence length="134" mass="14933">MPYLKRGASLLRCGKPFQNRNNPFQIAMPQLRDYFFPVAGVCLIQERNSSMPFDNPPNPMYSQDDWTVMQAAYDKAAATLLVQSSSEDEAKIISETVMMAFNRGNRDVNSLAALAVITAINSHPAVTGQEKRYA</sequence>
<dbReference type="AlphaFoldDB" id="A0A2P7BPI4"/>
<protein>
    <submittedName>
        <fullName evidence="1">Uncharacterized protein</fullName>
    </submittedName>
</protein>
<dbReference type="Proteomes" id="UP000241444">
    <property type="component" value="Unassembled WGS sequence"/>
</dbReference>
<dbReference type="EMBL" id="PGGO01000009">
    <property type="protein sequence ID" value="PSH68379.1"/>
    <property type="molecule type" value="Genomic_DNA"/>
</dbReference>
<reference evidence="2" key="1">
    <citation type="submission" date="2017-11" db="EMBL/GenBank/DDBJ databases">
        <authorList>
            <person name="Kuznetsova I."/>
            <person name="Sazanova A."/>
            <person name="Chirak E."/>
            <person name="Safronova V."/>
            <person name="Willems A."/>
        </authorList>
    </citation>
    <scope>NUCLEOTIDE SEQUENCE [LARGE SCALE GENOMIC DNA]</scope>
    <source>
        <strain evidence="2">STM 196</strain>
    </source>
</reference>